<dbReference type="InterPro" id="IPR001288">
    <property type="entry name" value="Translation_initiation_fac_3"/>
</dbReference>
<proteinExistence type="inferred from homology"/>
<keyword evidence="2 5" id="KW-0396">Initiation factor</keyword>
<dbReference type="InterPro" id="IPR036788">
    <property type="entry name" value="T_IF-3_C_sf"/>
</dbReference>
<accession>A0ABY6S2K3</accession>
<dbReference type="PANTHER" id="PTHR10938">
    <property type="entry name" value="TRANSLATION INITIATION FACTOR IF-3"/>
    <property type="match status" value="1"/>
</dbReference>
<organism evidence="5 6">
    <name type="scientific">Podospora comata</name>
    <dbReference type="NCBI Taxonomy" id="48703"/>
    <lineage>
        <taxon>Eukaryota</taxon>
        <taxon>Fungi</taxon>
        <taxon>Dikarya</taxon>
        <taxon>Ascomycota</taxon>
        <taxon>Pezizomycotina</taxon>
        <taxon>Sordariomycetes</taxon>
        <taxon>Sordariomycetidae</taxon>
        <taxon>Sordariales</taxon>
        <taxon>Podosporaceae</taxon>
        <taxon>Podospora</taxon>
    </lineage>
</organism>
<feature type="compositionally biased region" description="Basic and acidic residues" evidence="4">
    <location>
        <begin position="319"/>
        <end position="335"/>
    </location>
</feature>
<comment type="similarity">
    <text evidence="1">Belongs to the IF-3 family.</text>
</comment>
<evidence type="ECO:0000313" key="5">
    <source>
        <dbReference type="EMBL" id="VBB75583.1"/>
    </source>
</evidence>
<evidence type="ECO:0000256" key="4">
    <source>
        <dbReference type="SAM" id="MobiDB-lite"/>
    </source>
</evidence>
<dbReference type="PANTHER" id="PTHR10938:SF0">
    <property type="entry name" value="TRANSLATION INITIATION FACTOR IF-3, MITOCHONDRIAL"/>
    <property type="match status" value="1"/>
</dbReference>
<evidence type="ECO:0000313" key="6">
    <source>
        <dbReference type="Proteomes" id="UP000280685"/>
    </source>
</evidence>
<dbReference type="SUPFAM" id="SSF55200">
    <property type="entry name" value="Translation initiation factor IF3, C-terminal domain"/>
    <property type="match status" value="1"/>
</dbReference>
<reference evidence="5" key="1">
    <citation type="submission" date="2018-02" db="EMBL/GenBank/DDBJ databases">
        <authorList>
            <person name="Silar P."/>
        </authorList>
    </citation>
    <scope>NUCLEOTIDE SEQUENCE [LARGE SCALE GENOMIC DNA]</scope>
    <source>
        <strain evidence="5">T</strain>
    </source>
</reference>
<dbReference type="Proteomes" id="UP000280685">
    <property type="component" value="Chromosome 2"/>
</dbReference>
<protein>
    <submittedName>
        <fullName evidence="5">Translation initiation factor IF-3</fullName>
    </submittedName>
</protein>
<evidence type="ECO:0000256" key="3">
    <source>
        <dbReference type="ARBA" id="ARBA00022917"/>
    </source>
</evidence>
<name>A0ABY6S2K3_PODCO</name>
<dbReference type="EMBL" id="LR026965">
    <property type="protein sequence ID" value="VBB75583.1"/>
    <property type="molecule type" value="Genomic_DNA"/>
</dbReference>
<evidence type="ECO:0000256" key="2">
    <source>
        <dbReference type="ARBA" id="ARBA00022540"/>
    </source>
</evidence>
<dbReference type="Gene3D" id="3.30.110.10">
    <property type="entry name" value="Translation initiation factor 3 (IF-3), C-terminal domain"/>
    <property type="match status" value="1"/>
</dbReference>
<dbReference type="GO" id="GO:0003743">
    <property type="term" value="F:translation initiation factor activity"/>
    <property type="evidence" value="ECO:0007669"/>
    <property type="project" value="UniProtKB-KW"/>
</dbReference>
<feature type="region of interest" description="Disordered" evidence="4">
    <location>
        <begin position="299"/>
        <end position="335"/>
    </location>
</feature>
<keyword evidence="6" id="KW-1185">Reference proteome</keyword>
<keyword evidence="3" id="KW-0648">Protein biosynthesis</keyword>
<sequence length="335" mass="37189">MQLHDWLIFSDGKPATAQMLNLILGLFNFSNLSLKTADKMKGSPCVFSSAAAIRSVFLNNAAPIAGPAHLQRLLLPSLATPSRQRSFFGRASPETERFPVGTFRRSPTLDRREPKVTDGRILNYNIRGNMVVIRTKDGTLSEPQDKIEVLRNLDLNKSALEQIAEAPHSGRPFPICRIILQGDEQKKAYTQMKAEKKKLQNGVKIVTKEVEMNWAMAPHDLATKIRRLKGFLEKGYRVEVTMMHPKKKSKRKANDEEAKQVFGEVIKVLEEVPGTTEYKSRQGQVGKTQLLFLQGKISKAQPAAAGMESSPETAGESAGEEKEAESQERSDTAGS</sequence>
<gene>
    <name evidence="5" type="ORF">PODCO_205130</name>
</gene>
<evidence type="ECO:0000256" key="1">
    <source>
        <dbReference type="ARBA" id="ARBA00005439"/>
    </source>
</evidence>